<dbReference type="Gene3D" id="3.30.450.20">
    <property type="entry name" value="PAS domain"/>
    <property type="match status" value="1"/>
</dbReference>
<evidence type="ECO:0000313" key="3">
    <source>
        <dbReference type="EMBL" id="SFR71400.1"/>
    </source>
</evidence>
<reference evidence="3 4" key="1">
    <citation type="submission" date="2016-10" db="EMBL/GenBank/DDBJ databases">
        <authorList>
            <person name="de Groot N.N."/>
        </authorList>
    </citation>
    <scope>NUCLEOTIDE SEQUENCE [LARGE SCALE GENOMIC DNA]</scope>
    <source>
        <strain evidence="3 4">743A</strain>
    </source>
</reference>
<dbReference type="STRING" id="37658.SAMN05661086_01218"/>
<keyword evidence="1" id="KW-0175">Coiled coil</keyword>
<dbReference type="EMBL" id="FOYZ01000004">
    <property type="protein sequence ID" value="SFR71400.1"/>
    <property type="molecule type" value="Genomic_DNA"/>
</dbReference>
<proteinExistence type="predicted"/>
<gene>
    <name evidence="3" type="ORF">SAMN05661086_01218</name>
</gene>
<dbReference type="Proteomes" id="UP000199659">
    <property type="component" value="Unassembled WGS sequence"/>
</dbReference>
<name>A0A1I6IYT3_9FIRM</name>
<keyword evidence="4" id="KW-1185">Reference proteome</keyword>
<dbReference type="RefSeq" id="WP_092559812.1">
    <property type="nucleotide sequence ID" value="NZ_FOYZ01000004.1"/>
</dbReference>
<evidence type="ECO:0008006" key="5">
    <source>
        <dbReference type="Google" id="ProtNLM"/>
    </source>
</evidence>
<organism evidence="3 4">
    <name type="scientific">Anaeromicropila populeti</name>
    <dbReference type="NCBI Taxonomy" id="37658"/>
    <lineage>
        <taxon>Bacteria</taxon>
        <taxon>Bacillati</taxon>
        <taxon>Bacillota</taxon>
        <taxon>Clostridia</taxon>
        <taxon>Lachnospirales</taxon>
        <taxon>Lachnospiraceae</taxon>
        <taxon>Anaeromicropila</taxon>
    </lineage>
</organism>
<feature type="transmembrane region" description="Helical" evidence="2">
    <location>
        <begin position="12"/>
        <end position="31"/>
    </location>
</feature>
<keyword evidence="2" id="KW-0812">Transmembrane</keyword>
<evidence type="ECO:0000256" key="1">
    <source>
        <dbReference type="SAM" id="Coils"/>
    </source>
</evidence>
<evidence type="ECO:0000256" key="2">
    <source>
        <dbReference type="SAM" id="Phobius"/>
    </source>
</evidence>
<sequence>MTILQGDIIIKISILLTLILILIIFNVYLFVRRKRSIVTLEIHFISLSLLGFLVCKFISTAILNLEFEKYYKMAECFFLVCGIILCIIYVLLQYSSKKNTYMHFQFPPDIQRILSTIFDCILICDYEGHIYCANNEERYKRLFGNQCIKQQVIEKMFLELAPRQLHKEIENCFQNKNINVSFEVYFPKINEYYLVKIVPILVGKNSIMGKMISLHDITGEKQLMDEINQKNINLEKVNKRLVHYVEAANVLESEKARLDLLEGIQTELIERIEEIVQNTFIIENRKYSDVFELHKDVSNVSMQLRSIYKMIRKTIQNMYIKEGEQHDNSTDSR</sequence>
<accession>A0A1I6IYT3</accession>
<keyword evidence="2" id="KW-0472">Membrane</keyword>
<feature type="transmembrane region" description="Helical" evidence="2">
    <location>
        <begin position="43"/>
        <end position="64"/>
    </location>
</feature>
<keyword evidence="2" id="KW-1133">Transmembrane helix</keyword>
<feature type="transmembrane region" description="Helical" evidence="2">
    <location>
        <begin position="70"/>
        <end position="92"/>
    </location>
</feature>
<dbReference type="AlphaFoldDB" id="A0A1I6IYT3"/>
<protein>
    <recommendedName>
        <fullName evidence="5">PAS fold-containing protein</fullName>
    </recommendedName>
</protein>
<evidence type="ECO:0000313" key="4">
    <source>
        <dbReference type="Proteomes" id="UP000199659"/>
    </source>
</evidence>
<feature type="coiled-coil region" evidence="1">
    <location>
        <begin position="220"/>
        <end position="254"/>
    </location>
</feature>